<dbReference type="PROSITE" id="PS51257">
    <property type="entry name" value="PROKAR_LIPOPROTEIN"/>
    <property type="match status" value="1"/>
</dbReference>
<dbReference type="PANTHER" id="PTHR47637:SF1">
    <property type="entry name" value="CHAPERONE SURA"/>
    <property type="match status" value="1"/>
</dbReference>
<accession>A0A5J6ZEP4</accession>
<organism evidence="8 9">
    <name type="scientific">Buchnera aphidicola</name>
    <name type="common">Aphis gossypii</name>
    <dbReference type="NCBI Taxonomy" id="98785"/>
    <lineage>
        <taxon>Bacteria</taxon>
        <taxon>Pseudomonadati</taxon>
        <taxon>Pseudomonadota</taxon>
        <taxon>Gammaproteobacteria</taxon>
        <taxon>Enterobacterales</taxon>
        <taxon>Erwiniaceae</taxon>
        <taxon>Buchnera</taxon>
    </lineage>
</organism>
<protein>
    <submittedName>
        <fullName evidence="8">Peptidylprolyl isomerase</fullName>
    </submittedName>
</protein>
<evidence type="ECO:0000259" key="7">
    <source>
        <dbReference type="PROSITE" id="PS50198"/>
    </source>
</evidence>
<evidence type="ECO:0000313" key="9">
    <source>
        <dbReference type="Proteomes" id="UP000326914"/>
    </source>
</evidence>
<evidence type="ECO:0000256" key="3">
    <source>
        <dbReference type="ARBA" id="ARBA00023110"/>
    </source>
</evidence>
<dbReference type="GO" id="GO:0003755">
    <property type="term" value="F:peptidyl-prolyl cis-trans isomerase activity"/>
    <property type="evidence" value="ECO:0007669"/>
    <property type="project" value="UniProtKB-KW"/>
</dbReference>
<dbReference type="Gene3D" id="3.10.50.40">
    <property type="match status" value="1"/>
</dbReference>
<gene>
    <name evidence="8" type="ORF">FQV32_00925</name>
</gene>
<dbReference type="AlphaFoldDB" id="A0A5J6ZEP4"/>
<keyword evidence="1" id="KW-0732">Signal</keyword>
<dbReference type="InterPro" id="IPR050280">
    <property type="entry name" value="OMP_Chaperone_SurA"/>
</dbReference>
<evidence type="ECO:0000313" key="8">
    <source>
        <dbReference type="EMBL" id="QFQ31986.1"/>
    </source>
</evidence>
<evidence type="ECO:0000256" key="2">
    <source>
        <dbReference type="ARBA" id="ARBA00022764"/>
    </source>
</evidence>
<keyword evidence="5 6" id="KW-0413">Isomerase</keyword>
<evidence type="ECO:0000256" key="5">
    <source>
        <dbReference type="ARBA" id="ARBA00023235"/>
    </source>
</evidence>
<evidence type="ECO:0000256" key="6">
    <source>
        <dbReference type="PROSITE-ProRule" id="PRU00278"/>
    </source>
</evidence>
<dbReference type="InterPro" id="IPR015391">
    <property type="entry name" value="SurA_N"/>
</dbReference>
<dbReference type="SUPFAM" id="SSF109998">
    <property type="entry name" value="Triger factor/SurA peptide-binding domain-like"/>
    <property type="match status" value="1"/>
</dbReference>
<evidence type="ECO:0000256" key="4">
    <source>
        <dbReference type="ARBA" id="ARBA00023186"/>
    </source>
</evidence>
<feature type="domain" description="PpiC" evidence="7">
    <location>
        <begin position="286"/>
        <end position="386"/>
    </location>
</feature>
<dbReference type="Pfam" id="PF00639">
    <property type="entry name" value="Rotamase"/>
    <property type="match status" value="1"/>
</dbReference>
<dbReference type="PANTHER" id="PTHR47637">
    <property type="entry name" value="CHAPERONE SURA"/>
    <property type="match status" value="1"/>
</dbReference>
<reference evidence="8 9" key="1">
    <citation type="submission" date="2019-07" db="EMBL/GenBank/DDBJ databases">
        <title>Buchnera limit thermal tolerance of host aphids.</title>
        <authorList>
            <person name="Zhang B."/>
            <person name="Moran N."/>
        </authorList>
    </citation>
    <scope>NUCLEOTIDE SEQUENCE [LARGE SCALE GENOMIC DNA]</scope>
    <source>
        <strain evidence="8 9">Ago-UT1</strain>
    </source>
</reference>
<keyword evidence="4" id="KW-0143">Chaperone</keyword>
<dbReference type="InterPro" id="IPR000297">
    <property type="entry name" value="PPIase_PpiC"/>
</dbReference>
<keyword evidence="3 6" id="KW-0697">Rotamase</keyword>
<dbReference type="SUPFAM" id="SSF54534">
    <property type="entry name" value="FKBP-like"/>
    <property type="match status" value="1"/>
</dbReference>
<dbReference type="Gene3D" id="1.10.4030.10">
    <property type="entry name" value="Porin chaperone SurA, peptide-binding domain"/>
    <property type="match status" value="1"/>
</dbReference>
<dbReference type="PROSITE" id="PS50198">
    <property type="entry name" value="PPIC_PPIASE_2"/>
    <property type="match status" value="1"/>
</dbReference>
<dbReference type="OrthoDB" id="14196at2"/>
<dbReference type="EMBL" id="CP042426">
    <property type="protein sequence ID" value="QFQ31986.1"/>
    <property type="molecule type" value="Genomic_DNA"/>
</dbReference>
<keyword evidence="2" id="KW-0574">Periplasm</keyword>
<dbReference type="Pfam" id="PF09312">
    <property type="entry name" value="SurA_N"/>
    <property type="match status" value="1"/>
</dbReference>
<proteinExistence type="predicted"/>
<dbReference type="Proteomes" id="UP000326914">
    <property type="component" value="Chromosome"/>
</dbReference>
<evidence type="ECO:0000256" key="1">
    <source>
        <dbReference type="ARBA" id="ARBA00022729"/>
    </source>
</evidence>
<dbReference type="InterPro" id="IPR027304">
    <property type="entry name" value="Trigger_fact/SurA_dom_sf"/>
</dbReference>
<name>A0A5J6ZEP4_9GAMM</name>
<dbReference type="RefSeq" id="WP_158346081.1">
    <property type="nucleotide sequence ID" value="NZ_CP042426.1"/>
</dbReference>
<sequence length="430" mass="51049">MRVYFIVILYIFSSVFSSCFAKIFEVDKIVAIVNNQVILDSDINQVLFYLKKEKNSVLVPLKMNFFRDKILEKLIIDALILEEASKFNIIVSDAQVDSVLRNIAFEKHITLNELKSNIILNNTDNFFNYNDYIQNIKNSLKIKMLQDYFSNKDINISEKEIYYLLSQKIKKQNELKKINLKFIILPFSKKEDNKIIKNKKFLINHLFEMISNNSNFDYFYKSFKKNKNIFLAENISLKHLKDLKKIFSRKLNIFKNHQILGPVLGKKGFYIIKVNNIENNSVKKIITEFHIQHCLMRPSVILNDIQAKKDIFKIYNNIKIKNYSFDYAIENFSCDFYSSHKKGDLGWVSSKSFDGAFKNVLKNLNSNEISKPIRSKFGWHIIKLLEKRQIDETWKIEKEKIYQILLEYKIKQAKNNWIEKMKKSSYINVF</sequence>
<dbReference type="InterPro" id="IPR046357">
    <property type="entry name" value="PPIase_dom_sf"/>
</dbReference>